<reference evidence="1" key="1">
    <citation type="submission" date="2012-10" db="EMBL/GenBank/DDBJ databases">
        <authorList>
            <person name="Maita H."/>
            <person name="Sato S."/>
        </authorList>
    </citation>
    <scope>NUCLEOTIDE SEQUENCE</scope>
    <source>
        <strain evidence="1">NZP2037</strain>
    </source>
</reference>
<protein>
    <submittedName>
        <fullName evidence="1">Truncated transposase</fullName>
    </submittedName>
</protein>
<dbReference type="Gene3D" id="3.90.350.10">
    <property type="entry name" value="Transposase Inhibitor Protein From Tn5, Chain A, domain 1"/>
    <property type="match status" value="1"/>
</dbReference>
<dbReference type="InterPro" id="IPR012337">
    <property type="entry name" value="RNaseH-like_sf"/>
</dbReference>
<dbReference type="EMBL" id="AP012557">
    <property type="protein sequence ID" value="BAN09765.1"/>
    <property type="molecule type" value="Genomic_DNA"/>
</dbReference>
<dbReference type="SUPFAM" id="SSF53098">
    <property type="entry name" value="Ribonuclease H-like"/>
    <property type="match status" value="1"/>
</dbReference>
<proteinExistence type="predicted"/>
<dbReference type="AlphaFoldDB" id="M5AML5"/>
<dbReference type="InterPro" id="IPR047768">
    <property type="entry name" value="Tn5p-like"/>
</dbReference>
<sequence>MLTLCGVLMHSSLRSPSGTPLGLAAAKFWTRTKFKGTLALKRHINPTRVPIETKESYRWLENLRQSIALVGAPERCVHVGDRESDIYELYCTAQDLGTSFLVRVQTNRQAERPAYAAPHDPAHRVFAQLAAAPWAGRHRIAVDQGEKTWLQVKFAAINTPPVGKQKRYSPQVLTYIHASKRIHRPVASRSTGSW</sequence>
<dbReference type="PANTHER" id="PTHR37319:SF1">
    <property type="entry name" value="TRANSPOSASE TN5 DIMERISATION DOMAIN-CONTAINING PROTEIN"/>
    <property type="match status" value="1"/>
</dbReference>
<reference evidence="1" key="2">
    <citation type="journal article" date="2013" name="Microbes Environ.">
        <title>Commonalities and Differences among Symbiosis Islands of Three Mesorhizobium loti Strains.</title>
        <authorList>
            <person name="Kasai-Maita H."/>
            <person name="Hirakawa H."/>
            <person name="Nakamura Y."/>
            <person name="Kaneko T."/>
            <person name="Miki K."/>
            <person name="Maruya J."/>
            <person name="Okazaki S."/>
            <person name="Tabata S."/>
            <person name="Saeki K."/>
            <person name="Sato S."/>
        </authorList>
    </citation>
    <scope>NUCLEOTIDE SEQUENCE</scope>
    <source>
        <strain evidence="1">NZP2037</strain>
    </source>
</reference>
<dbReference type="PANTHER" id="PTHR37319">
    <property type="entry name" value="TRANSPOSASE"/>
    <property type="match status" value="1"/>
</dbReference>
<evidence type="ECO:0000313" key="1">
    <source>
        <dbReference type="EMBL" id="BAN09765.1"/>
    </source>
</evidence>
<accession>M5AML5</accession>
<organism evidence="1">
    <name type="scientific">Rhizobium loti</name>
    <name type="common">Mesorhizobium loti</name>
    <dbReference type="NCBI Taxonomy" id="381"/>
    <lineage>
        <taxon>Bacteria</taxon>
        <taxon>Pseudomonadati</taxon>
        <taxon>Pseudomonadota</taxon>
        <taxon>Alphaproteobacteria</taxon>
        <taxon>Hyphomicrobiales</taxon>
        <taxon>Phyllobacteriaceae</taxon>
        <taxon>Mesorhizobium</taxon>
    </lineage>
</organism>
<name>M5AML5_RHILI</name>